<dbReference type="Gene3D" id="3.40.1030.10">
    <property type="entry name" value="Nucleoside phosphorylase/phosphoribosyltransferase catalytic domain"/>
    <property type="match status" value="1"/>
</dbReference>
<dbReference type="Proteomes" id="UP000060487">
    <property type="component" value="Unassembled WGS sequence"/>
</dbReference>
<keyword evidence="3" id="KW-0822">Tryptophan biosynthesis</keyword>
<keyword evidence="2 3" id="KW-0808">Transferase</keyword>
<dbReference type="InterPro" id="IPR000312">
    <property type="entry name" value="Glycosyl_Trfase_fam3"/>
</dbReference>
<feature type="binding site" evidence="3">
    <location>
        <position position="224"/>
    </location>
    <ligand>
        <name>Mg(2+)</name>
        <dbReference type="ChEBI" id="CHEBI:18420"/>
        <label>2</label>
    </ligand>
</feature>
<comment type="subunit">
    <text evidence="3">Homodimer.</text>
</comment>
<dbReference type="NCBIfam" id="TIGR01245">
    <property type="entry name" value="trpD"/>
    <property type="match status" value="1"/>
</dbReference>
<proteinExistence type="inferred from homology"/>
<evidence type="ECO:0000256" key="3">
    <source>
        <dbReference type="HAMAP-Rule" id="MF_00211"/>
    </source>
</evidence>
<dbReference type="GO" id="GO:0004048">
    <property type="term" value="F:anthranilate phosphoribosyltransferase activity"/>
    <property type="evidence" value="ECO:0007669"/>
    <property type="project" value="UniProtKB-EC"/>
</dbReference>
<evidence type="ECO:0000259" key="5">
    <source>
        <dbReference type="Pfam" id="PF02885"/>
    </source>
</evidence>
<dbReference type="Gene3D" id="1.20.970.10">
    <property type="entry name" value="Transferase, Pyrimidine Nucleoside Phosphorylase, Chain C"/>
    <property type="match status" value="1"/>
</dbReference>
<dbReference type="SUPFAM" id="SSF52418">
    <property type="entry name" value="Nucleoside phosphorylase/phosphoribosyltransferase catalytic domain"/>
    <property type="match status" value="1"/>
</dbReference>
<feature type="binding site" evidence="3">
    <location>
        <position position="165"/>
    </location>
    <ligand>
        <name>anthranilate</name>
        <dbReference type="ChEBI" id="CHEBI:16567"/>
        <label>2</label>
    </ligand>
</feature>
<comment type="function">
    <text evidence="3">Catalyzes the transfer of the phosphoribosyl group of 5-phosphorylribose-1-pyrophosphate (PRPP) to anthranilate to yield N-(5'-phosphoribosyl)-anthranilate (PRA).</text>
</comment>
<dbReference type="Pfam" id="PF00591">
    <property type="entry name" value="Glycos_transf_3"/>
    <property type="match status" value="1"/>
</dbReference>
<feature type="binding site" evidence="3">
    <location>
        <position position="87"/>
    </location>
    <ligand>
        <name>5-phospho-alpha-D-ribose 1-diphosphate</name>
        <dbReference type="ChEBI" id="CHEBI:58017"/>
    </ligand>
</feature>
<feature type="binding site" evidence="3">
    <location>
        <position position="119"/>
    </location>
    <ligand>
        <name>5-phospho-alpha-D-ribose 1-diphosphate</name>
        <dbReference type="ChEBI" id="CHEBI:58017"/>
    </ligand>
</feature>
<feature type="binding site" evidence="3">
    <location>
        <begin position="82"/>
        <end position="83"/>
    </location>
    <ligand>
        <name>5-phospho-alpha-D-ribose 1-diphosphate</name>
        <dbReference type="ChEBI" id="CHEBI:58017"/>
    </ligand>
</feature>
<comment type="catalytic activity">
    <reaction evidence="3">
        <text>N-(5-phospho-beta-D-ribosyl)anthranilate + diphosphate = 5-phospho-alpha-D-ribose 1-diphosphate + anthranilate</text>
        <dbReference type="Rhea" id="RHEA:11768"/>
        <dbReference type="ChEBI" id="CHEBI:16567"/>
        <dbReference type="ChEBI" id="CHEBI:18277"/>
        <dbReference type="ChEBI" id="CHEBI:33019"/>
        <dbReference type="ChEBI" id="CHEBI:58017"/>
        <dbReference type="EC" id="2.4.2.18"/>
    </reaction>
</comment>
<dbReference type="InterPro" id="IPR005940">
    <property type="entry name" value="Anthranilate_Pribosyl_Tfrase"/>
</dbReference>
<sequence>MIKEAISKLTCRVSLTEDEMSAAMTEIMEGQAAPAQIGAFLTALKMKGETIEEITAAARVMRAKAARINAPEGTVDTCGTGGDQLSTFNISTTAAIVIAACGVPVAKHGNRSVSSRSGSADVLEALGVKIDLPPEMVEKCLFETGFGFMFAPVFHPAMKHAAPVRREIAVRTIFNILGPLTNPAGAKRQIMGVFSRELLEPLVRVLGNLGTTDLMVFHGEDGLDEITITGRTFVSGFSDGQFKQVENIEFSPEDFGFKRADIKAIQGGDSLENTRITLDILKGDNQGPCRDIVLINSAVGLMVSGKGYDIKNAVQAATDAIDSGRAFDKLIDVRKVTNAL</sequence>
<feature type="binding site" evidence="3">
    <location>
        <position position="79"/>
    </location>
    <ligand>
        <name>5-phospho-alpha-D-ribose 1-diphosphate</name>
        <dbReference type="ChEBI" id="CHEBI:58017"/>
    </ligand>
</feature>
<dbReference type="RefSeq" id="WP_085053915.1">
    <property type="nucleotide sequence ID" value="NZ_LNQR01000142.1"/>
</dbReference>
<dbReference type="SUPFAM" id="SSF47648">
    <property type="entry name" value="Nucleoside phosphorylase/phosphoribosyltransferase N-terminal domain"/>
    <property type="match status" value="1"/>
</dbReference>
<keyword evidence="3" id="KW-0460">Magnesium</keyword>
<dbReference type="HAMAP" id="MF_00211">
    <property type="entry name" value="TrpD"/>
    <property type="match status" value="1"/>
</dbReference>
<feature type="binding site" evidence="3">
    <location>
        <position position="79"/>
    </location>
    <ligand>
        <name>anthranilate</name>
        <dbReference type="ChEBI" id="CHEBI:16567"/>
        <label>1</label>
    </ligand>
</feature>
<evidence type="ECO:0000259" key="4">
    <source>
        <dbReference type="Pfam" id="PF00591"/>
    </source>
</evidence>
<dbReference type="EC" id="2.4.2.18" evidence="3"/>
<gene>
    <name evidence="3 6" type="primary">trpD</name>
    <name evidence="6" type="ORF">ASN18_3327</name>
</gene>
<evidence type="ECO:0000313" key="7">
    <source>
        <dbReference type="Proteomes" id="UP000060487"/>
    </source>
</evidence>
<dbReference type="InterPro" id="IPR035902">
    <property type="entry name" value="Nuc_phospho_transferase"/>
</dbReference>
<evidence type="ECO:0000313" key="6">
    <source>
        <dbReference type="EMBL" id="KWT74719.1"/>
    </source>
</evidence>
<reference evidence="6 7" key="1">
    <citation type="submission" date="2015-11" db="EMBL/GenBank/DDBJ databases">
        <authorList>
            <person name="Lin W."/>
        </authorList>
    </citation>
    <scope>NUCLEOTIDE SEQUENCE [LARGE SCALE GENOMIC DNA]</scope>
    <source>
        <strain evidence="6 7">HCH-1</strain>
    </source>
</reference>
<feature type="domain" description="Glycosyl transferase family 3 N-terminal" evidence="5">
    <location>
        <begin position="3"/>
        <end position="65"/>
    </location>
</feature>
<comment type="cofactor">
    <cofactor evidence="3">
        <name>Mg(2+)</name>
        <dbReference type="ChEBI" id="CHEBI:18420"/>
    </cofactor>
    <text evidence="3">Binds 2 magnesium ions per monomer.</text>
</comment>
<evidence type="ECO:0000256" key="1">
    <source>
        <dbReference type="ARBA" id="ARBA00022676"/>
    </source>
</evidence>
<dbReference type="InterPro" id="IPR017459">
    <property type="entry name" value="Glycosyl_Trfase_fam3_N_dom"/>
</dbReference>
<dbReference type="PANTHER" id="PTHR43285:SF2">
    <property type="entry name" value="ANTHRANILATE PHOSPHORIBOSYLTRANSFERASE"/>
    <property type="match status" value="1"/>
</dbReference>
<dbReference type="InterPro" id="IPR036320">
    <property type="entry name" value="Glycosyl_Trfase_fam3_N_dom_sf"/>
</dbReference>
<feature type="binding site" evidence="3">
    <location>
        <begin position="107"/>
        <end position="115"/>
    </location>
    <ligand>
        <name>5-phospho-alpha-D-ribose 1-diphosphate</name>
        <dbReference type="ChEBI" id="CHEBI:58017"/>
    </ligand>
</feature>
<dbReference type="EMBL" id="LNQR01000142">
    <property type="protein sequence ID" value="KWT74719.1"/>
    <property type="molecule type" value="Genomic_DNA"/>
</dbReference>
<comment type="caution">
    <text evidence="6">The sequence shown here is derived from an EMBL/GenBank/DDBJ whole genome shotgun (WGS) entry which is preliminary data.</text>
</comment>
<keyword evidence="7" id="KW-1185">Reference proteome</keyword>
<keyword evidence="3" id="KW-0479">Metal-binding</keyword>
<keyword evidence="3" id="KW-0028">Amino-acid biosynthesis</keyword>
<comment type="caution">
    <text evidence="3">Lacks conserved residue(s) required for the propagation of feature annotation.</text>
</comment>
<feature type="binding site" evidence="3">
    <location>
        <position position="225"/>
    </location>
    <ligand>
        <name>Mg(2+)</name>
        <dbReference type="ChEBI" id="CHEBI:18420"/>
        <label>1</label>
    </ligand>
</feature>
<feature type="binding site" evidence="3">
    <location>
        <position position="91"/>
    </location>
    <ligand>
        <name>Mg(2+)</name>
        <dbReference type="ChEBI" id="CHEBI:18420"/>
        <label>1</label>
    </ligand>
</feature>
<evidence type="ECO:0000256" key="2">
    <source>
        <dbReference type="ARBA" id="ARBA00022679"/>
    </source>
</evidence>
<keyword evidence="1 3" id="KW-0328">Glycosyltransferase</keyword>
<accession>A0ABR5SEW2</accession>
<comment type="similarity">
    <text evidence="3">Belongs to the anthranilate phosphoribosyltransferase family.</text>
</comment>
<feature type="binding site" evidence="3">
    <location>
        <begin position="89"/>
        <end position="92"/>
    </location>
    <ligand>
        <name>5-phospho-alpha-D-ribose 1-diphosphate</name>
        <dbReference type="ChEBI" id="CHEBI:58017"/>
    </ligand>
</feature>
<keyword evidence="3" id="KW-0057">Aromatic amino acid biosynthesis</keyword>
<feature type="domain" description="Glycosyl transferase family 3" evidence="4">
    <location>
        <begin position="74"/>
        <end position="326"/>
    </location>
</feature>
<protein>
    <recommendedName>
        <fullName evidence="3">Anthranilate phosphoribosyltransferase</fullName>
        <ecNumber evidence="3">2.4.2.18</ecNumber>
    </recommendedName>
</protein>
<name>A0ABR5SEW2_9BACT</name>
<feature type="binding site" evidence="3">
    <location>
        <position position="110"/>
    </location>
    <ligand>
        <name>anthranilate</name>
        <dbReference type="ChEBI" id="CHEBI:16567"/>
        <label>1</label>
    </ligand>
</feature>
<feature type="binding site" evidence="3">
    <location>
        <position position="225"/>
    </location>
    <ligand>
        <name>Mg(2+)</name>
        <dbReference type="ChEBI" id="CHEBI:18420"/>
        <label>2</label>
    </ligand>
</feature>
<comment type="pathway">
    <text evidence="3">Amino-acid biosynthesis; L-tryptophan biosynthesis; L-tryptophan from chorismate: step 2/5.</text>
</comment>
<dbReference type="Pfam" id="PF02885">
    <property type="entry name" value="Glycos_trans_3N"/>
    <property type="match status" value="1"/>
</dbReference>
<dbReference type="PANTHER" id="PTHR43285">
    <property type="entry name" value="ANTHRANILATE PHOSPHORIBOSYLTRANSFERASE"/>
    <property type="match status" value="1"/>
</dbReference>
<organism evidence="6 7">
    <name type="scientific">Candidatus Magnetominusculus xianensis</name>
    <dbReference type="NCBI Taxonomy" id="1748249"/>
    <lineage>
        <taxon>Bacteria</taxon>
        <taxon>Pseudomonadati</taxon>
        <taxon>Nitrospirota</taxon>
        <taxon>Nitrospiria</taxon>
        <taxon>Nitrospirales</taxon>
        <taxon>Nitrospiraceae</taxon>
        <taxon>Candidatus Magnetominusculus</taxon>
    </lineage>
</organism>